<dbReference type="KEGG" id="apra:G3A50_11595"/>
<dbReference type="AlphaFoldDB" id="A0A6P1YMH7"/>
<comment type="subunit">
    <text evidence="3">Homotrimer.</text>
</comment>
<proteinExistence type="inferred from homology"/>
<comment type="similarity">
    <text evidence="2">Belongs to the KHG/KDPG aldolase family.</text>
</comment>
<evidence type="ECO:0000256" key="3">
    <source>
        <dbReference type="ARBA" id="ARBA00011233"/>
    </source>
</evidence>
<evidence type="ECO:0000256" key="2">
    <source>
        <dbReference type="ARBA" id="ARBA00006906"/>
    </source>
</evidence>
<dbReference type="PANTHER" id="PTHR30246">
    <property type="entry name" value="2-KETO-3-DEOXY-6-PHOSPHOGLUCONATE ALDOLASE"/>
    <property type="match status" value="1"/>
</dbReference>
<dbReference type="GO" id="GO:0016829">
    <property type="term" value="F:lyase activity"/>
    <property type="evidence" value="ECO:0007669"/>
    <property type="project" value="UniProtKB-KW"/>
</dbReference>
<dbReference type="EMBL" id="CP048630">
    <property type="protein sequence ID" value="QIB34282.1"/>
    <property type="molecule type" value="Genomic_DNA"/>
</dbReference>
<evidence type="ECO:0000256" key="4">
    <source>
        <dbReference type="ARBA" id="ARBA00023239"/>
    </source>
</evidence>
<keyword evidence="5" id="KW-0119">Carbohydrate metabolism</keyword>
<dbReference type="PANTHER" id="PTHR30246:SF1">
    <property type="entry name" value="2-DEHYDRO-3-DEOXY-6-PHOSPHOGALACTONATE ALDOLASE-RELATED"/>
    <property type="match status" value="1"/>
</dbReference>
<dbReference type="NCBIfam" id="NF006600">
    <property type="entry name" value="PRK09140.1"/>
    <property type="match status" value="1"/>
</dbReference>
<name>A0A6P1YMH7_9HYPH</name>
<dbReference type="Proteomes" id="UP000464751">
    <property type="component" value="Chromosome"/>
</dbReference>
<keyword evidence="7" id="KW-1185">Reference proteome</keyword>
<dbReference type="CDD" id="cd00452">
    <property type="entry name" value="KDPG_aldolase"/>
    <property type="match status" value="1"/>
</dbReference>
<dbReference type="SUPFAM" id="SSF51569">
    <property type="entry name" value="Aldolase"/>
    <property type="match status" value="1"/>
</dbReference>
<dbReference type="PROSITE" id="PS00160">
    <property type="entry name" value="ALDOLASE_KDPG_KHG_2"/>
    <property type="match status" value="1"/>
</dbReference>
<reference evidence="6 7" key="1">
    <citation type="submission" date="2020-02" db="EMBL/GenBank/DDBJ databases">
        <authorList>
            <person name="Li G."/>
        </authorList>
    </citation>
    <scope>NUCLEOTIDE SEQUENCE [LARGE SCALE GENOMIC DNA]</scope>
    <source>
        <strain evidence="6 7">DSM 102029</strain>
    </source>
</reference>
<evidence type="ECO:0000313" key="6">
    <source>
        <dbReference type="EMBL" id="QIB34282.1"/>
    </source>
</evidence>
<organism evidence="6 7">
    <name type="scientific">Ancylobacter pratisalsi</name>
    <dbReference type="NCBI Taxonomy" id="1745854"/>
    <lineage>
        <taxon>Bacteria</taxon>
        <taxon>Pseudomonadati</taxon>
        <taxon>Pseudomonadota</taxon>
        <taxon>Alphaproteobacteria</taxon>
        <taxon>Hyphomicrobiales</taxon>
        <taxon>Xanthobacteraceae</taxon>
        <taxon>Ancylobacter</taxon>
    </lineage>
</organism>
<dbReference type="Pfam" id="PF01081">
    <property type="entry name" value="Aldolase"/>
    <property type="match status" value="1"/>
</dbReference>
<keyword evidence="4" id="KW-0456">Lyase</keyword>
<evidence type="ECO:0000313" key="7">
    <source>
        <dbReference type="Proteomes" id="UP000464751"/>
    </source>
</evidence>
<comment type="pathway">
    <text evidence="1">Carbohydrate acid metabolism.</text>
</comment>
<dbReference type="Gene3D" id="3.20.20.70">
    <property type="entry name" value="Aldolase class I"/>
    <property type="match status" value="1"/>
</dbReference>
<dbReference type="InterPro" id="IPR031338">
    <property type="entry name" value="KDPG/KHG_AS_2"/>
</dbReference>
<sequence>MKTAAAPSPLHVAWPNLRRGLVAILRGLEPHEAEAIVGTLIEEGLEAIEIPLNSPDPFRSIETAARLAPSGVLIGAGTVLAEHEVDSLAAAGGRLMVSPNVDPGVIARAGGHGMVTMPGVLTPTEAIAAVRAGASGLKFFPANLLGPAVIQAIAVVLPPATVVGAVGGVGERDFVAYAGAGIRTFGLGSSLYHPGANAQQVRASARSVIAAYDAVFSTAQETSRARD</sequence>
<gene>
    <name evidence="6" type="ORF">G3A50_11595</name>
</gene>
<evidence type="ECO:0000256" key="5">
    <source>
        <dbReference type="ARBA" id="ARBA00023277"/>
    </source>
</evidence>
<protein>
    <submittedName>
        <fullName evidence="6">2-dehydro-3-deoxy-6-phosphogalactonate aldolase</fullName>
    </submittedName>
</protein>
<dbReference type="InterPro" id="IPR013785">
    <property type="entry name" value="Aldolase_TIM"/>
</dbReference>
<dbReference type="InterPro" id="IPR000887">
    <property type="entry name" value="Aldlse_KDPG_KHG"/>
</dbReference>
<accession>A0A6P1YMH7</accession>
<dbReference type="RefSeq" id="WP_163075427.1">
    <property type="nucleotide sequence ID" value="NZ_CP048630.1"/>
</dbReference>
<evidence type="ECO:0000256" key="1">
    <source>
        <dbReference type="ARBA" id="ARBA00004761"/>
    </source>
</evidence>